<dbReference type="InterPro" id="IPR036615">
    <property type="entry name" value="Mur_ligase_C_dom_sf"/>
</dbReference>
<gene>
    <name evidence="12" type="ORF">A45J_1290</name>
</gene>
<comment type="caution">
    <text evidence="12">The sequence shown here is derived from an EMBL/GenBank/DDBJ whole genome shotgun (WGS) entry which is preliminary data.</text>
</comment>
<keyword evidence="6" id="KW-0547">Nucleotide-binding</keyword>
<dbReference type="SUPFAM" id="SSF53244">
    <property type="entry name" value="MurD-like peptide ligases, peptide-binding domain"/>
    <property type="match status" value="1"/>
</dbReference>
<keyword evidence="5" id="KW-0479">Metal-binding</keyword>
<protein>
    <submittedName>
        <fullName evidence="12">Bifunctional folylpolyglutamate synthase/dihydrofolate synthase</fullName>
    </submittedName>
</protein>
<dbReference type="Pfam" id="PF08245">
    <property type="entry name" value="Mur_ligase_M"/>
    <property type="match status" value="1"/>
</dbReference>
<keyword evidence="7" id="KW-0067">ATP-binding</keyword>
<keyword evidence="9" id="KW-0289">Folate biosynthesis</keyword>
<dbReference type="PROSITE" id="PS01011">
    <property type="entry name" value="FOLYLPOLYGLU_SYNT_1"/>
    <property type="match status" value="1"/>
</dbReference>
<dbReference type="NCBIfam" id="TIGR01499">
    <property type="entry name" value="folC"/>
    <property type="match status" value="1"/>
</dbReference>
<dbReference type="GO" id="GO:0005737">
    <property type="term" value="C:cytoplasm"/>
    <property type="evidence" value="ECO:0007669"/>
    <property type="project" value="TreeGrafter"/>
</dbReference>
<feature type="domain" description="Mur ligase C-terminal" evidence="10">
    <location>
        <begin position="303"/>
        <end position="412"/>
    </location>
</feature>
<evidence type="ECO:0000256" key="4">
    <source>
        <dbReference type="ARBA" id="ARBA00022598"/>
    </source>
</evidence>
<evidence type="ECO:0000256" key="7">
    <source>
        <dbReference type="ARBA" id="ARBA00022840"/>
    </source>
</evidence>
<dbReference type="InterPro" id="IPR036565">
    <property type="entry name" value="Mur-like_cat_sf"/>
</dbReference>
<dbReference type="InterPro" id="IPR018109">
    <property type="entry name" value="Folylpolyglutamate_synth_CS"/>
</dbReference>
<dbReference type="InterPro" id="IPR013221">
    <property type="entry name" value="Mur_ligase_cen"/>
</dbReference>
<dbReference type="Pfam" id="PF02875">
    <property type="entry name" value="Mur_ligase_C"/>
    <property type="match status" value="1"/>
</dbReference>
<dbReference type="PIRSF" id="PIRSF001563">
    <property type="entry name" value="Folylpolyglu_synth"/>
    <property type="match status" value="1"/>
</dbReference>
<dbReference type="Gene3D" id="3.90.190.20">
    <property type="entry name" value="Mur ligase, C-terminal domain"/>
    <property type="match status" value="1"/>
</dbReference>
<dbReference type="Gene3D" id="3.40.1190.10">
    <property type="entry name" value="Mur-like, catalytic domain"/>
    <property type="match status" value="1"/>
</dbReference>
<name>A0A5J4KWD8_9ZZZZ</name>
<organism evidence="12">
    <name type="scientific">hot springs metagenome</name>
    <dbReference type="NCBI Taxonomy" id="433727"/>
    <lineage>
        <taxon>unclassified sequences</taxon>
        <taxon>metagenomes</taxon>
        <taxon>ecological metagenomes</taxon>
    </lineage>
</organism>
<evidence type="ECO:0000256" key="8">
    <source>
        <dbReference type="ARBA" id="ARBA00022842"/>
    </source>
</evidence>
<sequence length="467" mass="51291">MSYYDAINYLYSLQKYGIKLGIEKTKTILSQLGNPHKDFSSIHIAGTNGKGSVSAMIASILAAHGFKVGLFTSPHLVSFTERIKINNHQISESDVVSLTEEIKERILDQQEGTTAILRYCDTAPTFFEFVTAMAFLYFSRNNVDWAVIETGMGGRLDATNIIIPKVSVITKIGYDHKEFLGETLTAIASEKAGIIKSEIPVVSAYQEKEAEDVIIKVAKEKSSPFFIYGKDFSGKLKSSDIKGITFDYLDNSHIITDLHTPLAGEHQLFNACVAVKATMTALQRTPLHIDLLKDGLAATEWHGRLEIVSKEPLIMIDGAHNPDAAKALSEFIKKYLNDYKIILIIGIMSDKDMQGIMSPLLPLASKIIFTAPNYGRAASPENLAGIALQMGFSSMVANSVKEAIDMAKELVNRQGLSIKSQTMTEVRSQSIMHNVQLILITGSFYTIGEALEILGEKATLGSLRETV</sequence>
<evidence type="ECO:0000256" key="1">
    <source>
        <dbReference type="ARBA" id="ARBA00001946"/>
    </source>
</evidence>
<evidence type="ECO:0000259" key="11">
    <source>
        <dbReference type="Pfam" id="PF08245"/>
    </source>
</evidence>
<dbReference type="EMBL" id="BLAB01000001">
    <property type="protein sequence ID" value="GER93544.1"/>
    <property type="molecule type" value="Genomic_DNA"/>
</dbReference>
<reference evidence="12" key="1">
    <citation type="submission" date="2019-10" db="EMBL/GenBank/DDBJ databases">
        <title>Metagenomic sequencing of thiosulfate-disproportionating enrichment culture.</title>
        <authorList>
            <person name="Umezawa K."/>
            <person name="Kojima H."/>
            <person name="Fukui M."/>
        </authorList>
    </citation>
    <scope>NUCLEOTIDE SEQUENCE</scope>
    <source>
        <strain evidence="12">45J</strain>
    </source>
</reference>
<dbReference type="GO" id="GO:0008841">
    <property type="term" value="F:dihydrofolate synthase activity"/>
    <property type="evidence" value="ECO:0007669"/>
    <property type="project" value="TreeGrafter"/>
</dbReference>
<dbReference type="InterPro" id="IPR004101">
    <property type="entry name" value="Mur_ligase_C"/>
</dbReference>
<evidence type="ECO:0000256" key="2">
    <source>
        <dbReference type="ARBA" id="ARBA00008276"/>
    </source>
</evidence>
<dbReference type="InterPro" id="IPR001645">
    <property type="entry name" value="Folylpolyglutamate_synth"/>
</dbReference>
<keyword evidence="4" id="KW-0436">Ligase</keyword>
<dbReference type="PANTHER" id="PTHR11136">
    <property type="entry name" value="FOLYLPOLYGLUTAMATE SYNTHASE-RELATED"/>
    <property type="match status" value="1"/>
</dbReference>
<evidence type="ECO:0000256" key="5">
    <source>
        <dbReference type="ARBA" id="ARBA00022723"/>
    </source>
</evidence>
<keyword evidence="8" id="KW-0460">Magnesium</keyword>
<dbReference type="SUPFAM" id="SSF53623">
    <property type="entry name" value="MurD-like peptide ligases, catalytic domain"/>
    <property type="match status" value="1"/>
</dbReference>
<feature type="domain" description="Mur ligase central" evidence="11">
    <location>
        <begin position="44"/>
        <end position="276"/>
    </location>
</feature>
<comment type="cofactor">
    <cofactor evidence="1">
        <name>Mg(2+)</name>
        <dbReference type="ChEBI" id="CHEBI:18420"/>
    </cofactor>
</comment>
<evidence type="ECO:0000256" key="6">
    <source>
        <dbReference type="ARBA" id="ARBA00022741"/>
    </source>
</evidence>
<comment type="subunit">
    <text evidence="3">Monomer.</text>
</comment>
<evidence type="ECO:0000259" key="10">
    <source>
        <dbReference type="Pfam" id="PF02875"/>
    </source>
</evidence>
<dbReference type="GO" id="GO:0004326">
    <property type="term" value="F:tetrahydrofolylpolyglutamate synthase activity"/>
    <property type="evidence" value="ECO:0007669"/>
    <property type="project" value="InterPro"/>
</dbReference>
<dbReference type="GO" id="GO:0046656">
    <property type="term" value="P:folic acid biosynthetic process"/>
    <property type="evidence" value="ECO:0007669"/>
    <property type="project" value="UniProtKB-KW"/>
</dbReference>
<dbReference type="GO" id="GO:0046872">
    <property type="term" value="F:metal ion binding"/>
    <property type="evidence" value="ECO:0007669"/>
    <property type="project" value="UniProtKB-KW"/>
</dbReference>
<dbReference type="FunFam" id="3.40.1190.10:FF:000004">
    <property type="entry name" value="Dihydrofolate synthase/folylpolyglutamate synthase"/>
    <property type="match status" value="1"/>
</dbReference>
<accession>A0A5J4KWD8</accession>
<evidence type="ECO:0000256" key="9">
    <source>
        <dbReference type="ARBA" id="ARBA00022909"/>
    </source>
</evidence>
<dbReference type="PROSITE" id="PS01012">
    <property type="entry name" value="FOLYLPOLYGLU_SYNT_2"/>
    <property type="match status" value="1"/>
</dbReference>
<proteinExistence type="inferred from homology"/>
<evidence type="ECO:0000313" key="12">
    <source>
        <dbReference type="EMBL" id="GER93544.1"/>
    </source>
</evidence>
<evidence type="ECO:0000256" key="3">
    <source>
        <dbReference type="ARBA" id="ARBA00011245"/>
    </source>
</evidence>
<dbReference type="GO" id="GO:0005524">
    <property type="term" value="F:ATP binding"/>
    <property type="evidence" value="ECO:0007669"/>
    <property type="project" value="UniProtKB-KW"/>
</dbReference>
<dbReference type="AlphaFoldDB" id="A0A5J4KWD8"/>
<comment type="similarity">
    <text evidence="2">Belongs to the folylpolyglutamate synthase family.</text>
</comment>
<dbReference type="PANTHER" id="PTHR11136:SF0">
    <property type="entry name" value="DIHYDROFOLATE SYNTHETASE-RELATED"/>
    <property type="match status" value="1"/>
</dbReference>